<dbReference type="AlphaFoldDB" id="A0A165EIK0"/>
<dbReference type="EMBL" id="KV427621">
    <property type="protein sequence ID" value="KZT07126.1"/>
    <property type="molecule type" value="Genomic_DNA"/>
</dbReference>
<name>A0A165EIK0_9APHY</name>
<organism evidence="1 2">
    <name type="scientific">Laetiporus sulphureus 93-53</name>
    <dbReference type="NCBI Taxonomy" id="1314785"/>
    <lineage>
        <taxon>Eukaryota</taxon>
        <taxon>Fungi</taxon>
        <taxon>Dikarya</taxon>
        <taxon>Basidiomycota</taxon>
        <taxon>Agaricomycotina</taxon>
        <taxon>Agaricomycetes</taxon>
        <taxon>Polyporales</taxon>
        <taxon>Laetiporus</taxon>
    </lineage>
</organism>
<sequence>MARKLNSRSDCGRRSGCSWRLSDTVNVQADDGSHGTTDMNYFVPDRDRRFVKWGQKWSFARIHIVMTYSIRPVRNGAGPSRYVRVDDQGWLSVRSYQYERRRESLAARIENTYATYAFALEVHVVRLVEGCRDVLELQNHTTSSTNVVAKVHGEALLVRKNSPLVGGRIVHLPRPTVWRGGRESLHVSVQNTKKQR</sequence>
<accession>A0A165EIK0</accession>
<dbReference type="GeneID" id="63818333"/>
<proteinExistence type="predicted"/>
<dbReference type="Proteomes" id="UP000076871">
    <property type="component" value="Unassembled WGS sequence"/>
</dbReference>
<evidence type="ECO:0000313" key="2">
    <source>
        <dbReference type="Proteomes" id="UP000076871"/>
    </source>
</evidence>
<keyword evidence="2" id="KW-1185">Reference proteome</keyword>
<dbReference type="InParanoid" id="A0A165EIK0"/>
<gene>
    <name evidence="1" type="ORF">LAESUDRAFT_134692</name>
</gene>
<reference evidence="1 2" key="1">
    <citation type="journal article" date="2016" name="Mol. Biol. Evol.">
        <title>Comparative Genomics of Early-Diverging Mushroom-Forming Fungi Provides Insights into the Origins of Lignocellulose Decay Capabilities.</title>
        <authorList>
            <person name="Nagy L.G."/>
            <person name="Riley R."/>
            <person name="Tritt A."/>
            <person name="Adam C."/>
            <person name="Daum C."/>
            <person name="Floudas D."/>
            <person name="Sun H."/>
            <person name="Yadav J.S."/>
            <person name="Pangilinan J."/>
            <person name="Larsson K.H."/>
            <person name="Matsuura K."/>
            <person name="Barry K."/>
            <person name="Labutti K."/>
            <person name="Kuo R."/>
            <person name="Ohm R.A."/>
            <person name="Bhattacharya S.S."/>
            <person name="Shirouzu T."/>
            <person name="Yoshinaga Y."/>
            <person name="Martin F.M."/>
            <person name="Grigoriev I.V."/>
            <person name="Hibbett D.S."/>
        </authorList>
    </citation>
    <scope>NUCLEOTIDE SEQUENCE [LARGE SCALE GENOMIC DNA]</scope>
    <source>
        <strain evidence="1 2">93-53</strain>
    </source>
</reference>
<evidence type="ECO:0000313" key="1">
    <source>
        <dbReference type="EMBL" id="KZT07126.1"/>
    </source>
</evidence>
<protein>
    <submittedName>
        <fullName evidence="1">Uncharacterized protein</fullName>
    </submittedName>
</protein>
<dbReference type="RefSeq" id="XP_040764866.1">
    <property type="nucleotide sequence ID" value="XM_040901301.1"/>
</dbReference>